<dbReference type="PANTHER" id="PTHR46847:SF2">
    <property type="entry name" value="ABC TRANSPORTER SUGAR-BINDING PROTEIN"/>
    <property type="match status" value="1"/>
</dbReference>
<dbReference type="GO" id="GO:0030313">
    <property type="term" value="C:cell envelope"/>
    <property type="evidence" value="ECO:0007669"/>
    <property type="project" value="UniProtKB-SubCell"/>
</dbReference>
<comment type="similarity">
    <text evidence="2">Belongs to the bacterial solute-binding protein 2 family.</text>
</comment>
<evidence type="ECO:0000256" key="3">
    <source>
        <dbReference type="ARBA" id="ARBA00022729"/>
    </source>
</evidence>
<comment type="subcellular location">
    <subcellularLocation>
        <location evidence="1">Cell envelope</location>
    </subcellularLocation>
</comment>
<dbReference type="EMBL" id="SLZR01000009">
    <property type="protein sequence ID" value="TCS40443.1"/>
    <property type="molecule type" value="Genomic_DNA"/>
</dbReference>
<dbReference type="CDD" id="cd06324">
    <property type="entry name" value="PBP1_ABC_sugar_binding-like"/>
    <property type="match status" value="1"/>
</dbReference>
<accession>A0A4R3I6J8</accession>
<dbReference type="InterPro" id="IPR025997">
    <property type="entry name" value="SBP_2_dom"/>
</dbReference>
<sequence length="367" mass="40724">MRKSGLFYLWLVLSVGTWVAPAWSATEPLAEPSIVFLNPGEPVDRGKGLFWPMTGRLMSIAAEAFGMQLEVLYAERDHLRMLRQAESLLQRESLPDYLVMVNEKRAAEQMLQLFAGTETKILLIHNDLTELQRSRIGNEREQISNWIGTATTDEESGTYRMMAELYRQLGSTEPQVVGITGDRSTPVSMKRAQGVTDYMTDAGRGRSLQLVFSNWSTADAYSKTEVLLKRYPQANVIWAANYSMALGALRAVQASHAAVVVGSSAAAPPDVKDSGQGMAVSLGSHFFIGAWAMVLLHDYHHGVDFADYGGARQVLDHLYVINADNAPGYYQAVYEQTDELNFRVFSKYLHPETGGYAFSLEPLLPAK</sequence>
<dbReference type="InterPro" id="IPR028082">
    <property type="entry name" value="Peripla_BP_I"/>
</dbReference>
<name>A0A4R3I6J8_9GAMM</name>
<evidence type="ECO:0000313" key="6">
    <source>
        <dbReference type="Proteomes" id="UP000295793"/>
    </source>
</evidence>
<keyword evidence="5" id="KW-0762">Sugar transport</keyword>
<evidence type="ECO:0000259" key="4">
    <source>
        <dbReference type="Pfam" id="PF13407"/>
    </source>
</evidence>
<proteinExistence type="inferred from homology"/>
<dbReference type="RefSeq" id="WP_207902717.1">
    <property type="nucleotide sequence ID" value="NZ_SLZR01000009.1"/>
</dbReference>
<comment type="caution">
    <text evidence="5">The sequence shown here is derived from an EMBL/GenBank/DDBJ whole genome shotgun (WGS) entry which is preliminary data.</text>
</comment>
<dbReference type="AlphaFoldDB" id="A0A4R3I6J8"/>
<dbReference type="SUPFAM" id="SSF53822">
    <property type="entry name" value="Periplasmic binding protein-like I"/>
    <property type="match status" value="1"/>
</dbReference>
<dbReference type="Gene3D" id="3.40.50.2300">
    <property type="match status" value="2"/>
</dbReference>
<evidence type="ECO:0000313" key="5">
    <source>
        <dbReference type="EMBL" id="TCS40443.1"/>
    </source>
</evidence>
<keyword evidence="6" id="KW-1185">Reference proteome</keyword>
<feature type="domain" description="Periplasmic binding protein" evidence="4">
    <location>
        <begin position="58"/>
        <end position="258"/>
    </location>
</feature>
<evidence type="ECO:0000256" key="2">
    <source>
        <dbReference type="ARBA" id="ARBA00007639"/>
    </source>
</evidence>
<keyword evidence="5" id="KW-0813">Transport</keyword>
<keyword evidence="3" id="KW-0732">Signal</keyword>
<dbReference type="GO" id="GO:0055085">
    <property type="term" value="P:transmembrane transport"/>
    <property type="evidence" value="ECO:0007669"/>
    <property type="project" value="UniProtKB-ARBA"/>
</dbReference>
<organism evidence="5 6">
    <name type="scientific">Reinekea marinisedimentorum</name>
    <dbReference type="NCBI Taxonomy" id="230495"/>
    <lineage>
        <taxon>Bacteria</taxon>
        <taxon>Pseudomonadati</taxon>
        <taxon>Pseudomonadota</taxon>
        <taxon>Gammaproteobacteria</taxon>
        <taxon>Oceanospirillales</taxon>
        <taxon>Saccharospirillaceae</taxon>
        <taxon>Reinekea</taxon>
    </lineage>
</organism>
<reference evidence="5 6" key="1">
    <citation type="submission" date="2019-03" db="EMBL/GenBank/DDBJ databases">
        <title>Genomic Encyclopedia of Archaeal and Bacterial Type Strains, Phase II (KMG-II): from individual species to whole genera.</title>
        <authorList>
            <person name="Goeker M."/>
        </authorList>
    </citation>
    <scope>NUCLEOTIDE SEQUENCE [LARGE SCALE GENOMIC DNA]</scope>
    <source>
        <strain evidence="5 6">DSM 15388</strain>
    </source>
</reference>
<dbReference type="Pfam" id="PF13407">
    <property type="entry name" value="Peripla_BP_4"/>
    <property type="match status" value="1"/>
</dbReference>
<dbReference type="Proteomes" id="UP000295793">
    <property type="component" value="Unassembled WGS sequence"/>
</dbReference>
<dbReference type="PANTHER" id="PTHR46847">
    <property type="entry name" value="D-ALLOSE-BINDING PERIPLASMIC PROTEIN-RELATED"/>
    <property type="match status" value="1"/>
</dbReference>
<dbReference type="GO" id="GO:0030246">
    <property type="term" value="F:carbohydrate binding"/>
    <property type="evidence" value="ECO:0007669"/>
    <property type="project" value="UniProtKB-ARBA"/>
</dbReference>
<protein>
    <submittedName>
        <fullName evidence="5">ABC-type sugar transport system substrate-binding protein</fullName>
    </submittedName>
</protein>
<evidence type="ECO:0000256" key="1">
    <source>
        <dbReference type="ARBA" id="ARBA00004196"/>
    </source>
</evidence>
<gene>
    <name evidence="5" type="ORF">BCF53_109153</name>
</gene>